<feature type="domain" description="HTH cro/C1-type" evidence="1">
    <location>
        <begin position="96"/>
        <end position="150"/>
    </location>
</feature>
<protein>
    <recommendedName>
        <fullName evidence="1">HTH cro/C1-type domain-containing protein</fullName>
    </recommendedName>
</protein>
<dbReference type="SMART" id="SM00530">
    <property type="entry name" value="HTH_XRE"/>
    <property type="match status" value="1"/>
</dbReference>
<accession>A0A6N4SWQ5</accession>
<evidence type="ECO:0000313" key="3">
    <source>
        <dbReference type="Proteomes" id="UP000001822"/>
    </source>
</evidence>
<evidence type="ECO:0000259" key="1">
    <source>
        <dbReference type="PROSITE" id="PS50943"/>
    </source>
</evidence>
<dbReference type="RefSeq" id="WP_011586847.1">
    <property type="nucleotide sequence ID" value="NC_008255.1"/>
</dbReference>
<dbReference type="GO" id="GO:0003677">
    <property type="term" value="F:DNA binding"/>
    <property type="evidence" value="ECO:0007669"/>
    <property type="project" value="InterPro"/>
</dbReference>
<dbReference type="Proteomes" id="UP000001822">
    <property type="component" value="Chromosome"/>
</dbReference>
<dbReference type="PROSITE" id="PS50943">
    <property type="entry name" value="HTH_CROC1"/>
    <property type="match status" value="1"/>
</dbReference>
<dbReference type="CDD" id="cd00093">
    <property type="entry name" value="HTH_XRE"/>
    <property type="match status" value="1"/>
</dbReference>
<reference evidence="2 3" key="1">
    <citation type="journal article" date="2007" name="Appl. Environ. Microbiol.">
        <title>Genome sequence of the cellulolytic gliding bacterium Cytophaga hutchinsonii.</title>
        <authorList>
            <person name="Xie G."/>
            <person name="Bruce D.C."/>
            <person name="Challacombe J.F."/>
            <person name="Chertkov O."/>
            <person name="Detter J.C."/>
            <person name="Gilna P."/>
            <person name="Han C.S."/>
            <person name="Lucas S."/>
            <person name="Misra M."/>
            <person name="Myers G.L."/>
            <person name="Richardson P."/>
            <person name="Tapia R."/>
            <person name="Thayer N."/>
            <person name="Thompson L.S."/>
            <person name="Brettin T.S."/>
            <person name="Henrissat B."/>
            <person name="Wilson D.B."/>
            <person name="McBride M.J."/>
        </authorList>
    </citation>
    <scope>NUCLEOTIDE SEQUENCE [LARGE SCALE GENOMIC DNA]</scope>
    <source>
        <strain evidence="3">ATCC 33406 / DSM 1761 / CIP 103989 / NBRC 15051 / NCIMB 9469 / D465</strain>
    </source>
</reference>
<organism evidence="2 3">
    <name type="scientific">Cytophaga hutchinsonii (strain ATCC 33406 / DSM 1761 / CIP 103989 / NBRC 15051 / NCIMB 9469 / D465)</name>
    <dbReference type="NCBI Taxonomy" id="269798"/>
    <lineage>
        <taxon>Bacteria</taxon>
        <taxon>Pseudomonadati</taxon>
        <taxon>Bacteroidota</taxon>
        <taxon>Cytophagia</taxon>
        <taxon>Cytophagales</taxon>
        <taxon>Cytophagaceae</taxon>
        <taxon>Cytophaga</taxon>
    </lineage>
</organism>
<evidence type="ECO:0000313" key="2">
    <source>
        <dbReference type="EMBL" id="ABG60740.1"/>
    </source>
</evidence>
<dbReference type="InterPro" id="IPR001387">
    <property type="entry name" value="Cro/C1-type_HTH"/>
</dbReference>
<dbReference type="InterPro" id="IPR010982">
    <property type="entry name" value="Lambda_DNA-bd_dom_sf"/>
</dbReference>
<dbReference type="AlphaFoldDB" id="A0A6N4SWQ5"/>
<keyword evidence="3" id="KW-1185">Reference proteome</keyword>
<sequence length="186" mass="22073">MKEQADLRIILKKGILSDELELERALIMDRKLRLMVKENPELVESRKQLRSIIKAYENLNWSDDTKITDRQIKESDNAEFIAEHERYFLEKRKDVIKEQLKKFDLTQQDLGKILGHGKSYMSELMNGISPFSNKDLIIIHRLFHIKLEYLIPTFITQKEKERLRISLNKINKPELKLGKDDLIIVQ</sequence>
<dbReference type="SUPFAM" id="SSF47413">
    <property type="entry name" value="lambda repressor-like DNA-binding domains"/>
    <property type="match status" value="1"/>
</dbReference>
<dbReference type="Pfam" id="PF01381">
    <property type="entry name" value="HTH_3"/>
    <property type="match status" value="1"/>
</dbReference>
<proteinExistence type="predicted"/>
<dbReference type="EMBL" id="CP000383">
    <property type="protein sequence ID" value="ABG60740.1"/>
    <property type="molecule type" value="Genomic_DNA"/>
</dbReference>
<dbReference type="Gene3D" id="1.10.260.40">
    <property type="entry name" value="lambda repressor-like DNA-binding domains"/>
    <property type="match status" value="1"/>
</dbReference>
<gene>
    <name evidence="2" type="ordered locus">CHU_3507</name>
</gene>
<name>A0A6N4SWQ5_CYTH3</name>
<dbReference type="OrthoDB" id="1339093at2"/>
<dbReference type="KEGG" id="chu:CHU_3507"/>